<organism evidence="1 2">
    <name type="scientific">Enterococcus larvae</name>
    <dbReference type="NCBI Taxonomy" id="2794352"/>
    <lineage>
        <taxon>Bacteria</taxon>
        <taxon>Bacillati</taxon>
        <taxon>Bacillota</taxon>
        <taxon>Bacilli</taxon>
        <taxon>Lactobacillales</taxon>
        <taxon>Enterococcaceae</taxon>
        <taxon>Enterococcus</taxon>
    </lineage>
</organism>
<name>A0ABS4CML0_9ENTE</name>
<proteinExistence type="predicted"/>
<comment type="caution">
    <text evidence="1">The sequence shown here is derived from an EMBL/GenBank/DDBJ whole genome shotgun (WGS) entry which is preliminary data.</text>
</comment>
<evidence type="ECO:0000313" key="1">
    <source>
        <dbReference type="EMBL" id="MBP1047837.1"/>
    </source>
</evidence>
<sequence>MLEIHYLVTSSDTVESVKIYEKAADFVAAQQREVPDLEDYFHVTEASVDGKKLELKEPTIYGLFNKLNQAN</sequence>
<dbReference type="RefSeq" id="WP_209558615.1">
    <property type="nucleotide sequence ID" value="NZ_JAEDXU010000010.1"/>
</dbReference>
<keyword evidence="2" id="KW-1185">Reference proteome</keyword>
<protein>
    <submittedName>
        <fullName evidence="1">Uncharacterized protein</fullName>
    </submittedName>
</protein>
<reference evidence="1 2" key="1">
    <citation type="submission" date="2020-12" db="EMBL/GenBank/DDBJ databases">
        <title>Vagococcus allomyrinae sp. nov. and Enterococcus lavae sp. nov., isolated from the larvae of Allomyrina dichotoma.</title>
        <authorList>
            <person name="Lee S.D."/>
        </authorList>
    </citation>
    <scope>NUCLEOTIDE SEQUENCE [LARGE SCALE GENOMIC DNA]</scope>
    <source>
        <strain evidence="1 2">BWM-S5</strain>
    </source>
</reference>
<gene>
    <name evidence="1" type="ORF">I6N96_16220</name>
</gene>
<accession>A0ABS4CML0</accession>
<dbReference type="EMBL" id="JAEDXU010000010">
    <property type="protein sequence ID" value="MBP1047837.1"/>
    <property type="molecule type" value="Genomic_DNA"/>
</dbReference>
<dbReference type="Proteomes" id="UP000673375">
    <property type="component" value="Unassembled WGS sequence"/>
</dbReference>
<evidence type="ECO:0000313" key="2">
    <source>
        <dbReference type="Proteomes" id="UP000673375"/>
    </source>
</evidence>
<dbReference type="Gene3D" id="3.30.1490.390">
    <property type="match status" value="1"/>
</dbReference>